<reference evidence="1" key="1">
    <citation type="submission" date="2023-06" db="EMBL/GenBank/DDBJ databases">
        <authorList>
            <person name="Kurt Z."/>
        </authorList>
    </citation>
    <scope>NUCLEOTIDE SEQUENCE</scope>
</reference>
<dbReference type="GO" id="GO:0003676">
    <property type="term" value="F:nucleic acid binding"/>
    <property type="evidence" value="ECO:0007669"/>
    <property type="project" value="InterPro"/>
</dbReference>
<evidence type="ECO:0000313" key="3">
    <source>
        <dbReference type="Proteomes" id="UP001642409"/>
    </source>
</evidence>
<dbReference type="InterPro" id="IPR036397">
    <property type="entry name" value="RNaseH_sf"/>
</dbReference>
<dbReference type="Proteomes" id="UP001642409">
    <property type="component" value="Unassembled WGS sequence"/>
</dbReference>
<protein>
    <submittedName>
        <fullName evidence="1">Integrase core domain-containing protein</fullName>
    </submittedName>
    <submittedName>
        <fullName evidence="2">Integrase_core domain-containing protein</fullName>
    </submittedName>
</protein>
<accession>A0AA86R4V5</accession>
<keyword evidence="3" id="KW-1185">Reference proteome</keyword>
<dbReference type="InterPro" id="IPR012337">
    <property type="entry name" value="RNaseH-like_sf"/>
</dbReference>
<dbReference type="EMBL" id="CAXDID020000279">
    <property type="protein sequence ID" value="CAL6069715.1"/>
    <property type="molecule type" value="Genomic_DNA"/>
</dbReference>
<evidence type="ECO:0000313" key="1">
    <source>
        <dbReference type="EMBL" id="CAI9967131.1"/>
    </source>
</evidence>
<gene>
    <name evidence="2" type="ORF">HINF_LOCUS54110</name>
    <name evidence="1" type="ORF">HINF_LOCUS54776</name>
</gene>
<sequence>MEQPKERTSPIVNAKLPEEITNKIRELYINSRGQLSDAQMAQMIGVSKSAVYKQKKFVMLQRPLLTQDFAALPVGRSKSYPNERQSKYISEFVALSCAGYQAARKSMLKYASLFAKRELDVADPLVKPFWELAANYADCPIPTEAQFYNYFDLHRLLLTKREPSEQETPHNERRDAKCPMMLLHTDLHYLNGMDGVVVDGVVYKYIIVFIDSFSRYIVHWGFMQDKTAECAADQLQVCINIAWSINPGHENISI</sequence>
<evidence type="ECO:0000313" key="2">
    <source>
        <dbReference type="EMBL" id="CAL6069715.1"/>
    </source>
</evidence>
<dbReference type="AlphaFoldDB" id="A0AA86R4V5"/>
<reference evidence="2 3" key="2">
    <citation type="submission" date="2024-07" db="EMBL/GenBank/DDBJ databases">
        <authorList>
            <person name="Akdeniz Z."/>
        </authorList>
    </citation>
    <scope>NUCLEOTIDE SEQUENCE [LARGE SCALE GENOMIC DNA]</scope>
</reference>
<organism evidence="1">
    <name type="scientific">Hexamita inflata</name>
    <dbReference type="NCBI Taxonomy" id="28002"/>
    <lineage>
        <taxon>Eukaryota</taxon>
        <taxon>Metamonada</taxon>
        <taxon>Diplomonadida</taxon>
        <taxon>Hexamitidae</taxon>
        <taxon>Hexamitinae</taxon>
        <taxon>Hexamita</taxon>
    </lineage>
</organism>
<dbReference type="Gene3D" id="3.30.420.10">
    <property type="entry name" value="Ribonuclease H-like superfamily/Ribonuclease H"/>
    <property type="match status" value="1"/>
</dbReference>
<name>A0AA86R4V5_9EUKA</name>
<dbReference type="SUPFAM" id="SSF53098">
    <property type="entry name" value="Ribonuclease H-like"/>
    <property type="match status" value="1"/>
</dbReference>
<dbReference type="EMBL" id="CATOUU010001012">
    <property type="protein sequence ID" value="CAI9967131.1"/>
    <property type="molecule type" value="Genomic_DNA"/>
</dbReference>
<comment type="caution">
    <text evidence="1">The sequence shown here is derived from an EMBL/GenBank/DDBJ whole genome shotgun (WGS) entry which is preliminary data.</text>
</comment>
<proteinExistence type="predicted"/>